<evidence type="ECO:0008006" key="7">
    <source>
        <dbReference type="Google" id="ProtNLM"/>
    </source>
</evidence>
<comment type="caution">
    <text evidence="5">The sequence shown here is derived from an EMBL/GenBank/DDBJ whole genome shotgun (WGS) entry which is preliminary data.</text>
</comment>
<dbReference type="PROSITE" id="PS51192">
    <property type="entry name" value="HELICASE_ATP_BIND_1"/>
    <property type="match status" value="1"/>
</dbReference>
<dbReference type="GO" id="GO:0016787">
    <property type="term" value="F:hydrolase activity"/>
    <property type="evidence" value="ECO:0007669"/>
    <property type="project" value="UniProtKB-KW"/>
</dbReference>
<evidence type="ECO:0000259" key="3">
    <source>
        <dbReference type="PROSITE" id="PS51192"/>
    </source>
</evidence>
<dbReference type="GO" id="GO:0005524">
    <property type="term" value="F:ATP binding"/>
    <property type="evidence" value="ECO:0007669"/>
    <property type="project" value="InterPro"/>
</dbReference>
<dbReference type="EMBL" id="BNCO01000011">
    <property type="protein sequence ID" value="GIL51602.1"/>
    <property type="molecule type" value="Genomic_DNA"/>
</dbReference>
<dbReference type="GO" id="GO:0015616">
    <property type="term" value="F:DNA translocase activity"/>
    <property type="evidence" value="ECO:0007669"/>
    <property type="project" value="TreeGrafter"/>
</dbReference>
<dbReference type="FunFam" id="3.40.50.10810:FF:000020">
    <property type="entry name" value="DNA repair and recombination protein RAD54B"/>
    <property type="match status" value="1"/>
</dbReference>
<evidence type="ECO:0000313" key="5">
    <source>
        <dbReference type="EMBL" id="GIL51602.1"/>
    </source>
</evidence>
<dbReference type="InterPro" id="IPR038718">
    <property type="entry name" value="SNF2-like_sf"/>
</dbReference>
<proteinExistence type="predicted"/>
<keyword evidence="1" id="KW-0378">Hydrolase</keyword>
<dbReference type="Gene3D" id="3.40.50.300">
    <property type="entry name" value="P-loop containing nucleotide triphosphate hydrolases"/>
    <property type="match status" value="1"/>
</dbReference>
<dbReference type="InterPro" id="IPR014001">
    <property type="entry name" value="Helicase_ATP-bd"/>
</dbReference>
<evidence type="ECO:0000256" key="1">
    <source>
        <dbReference type="ARBA" id="ARBA00022801"/>
    </source>
</evidence>
<dbReference type="Gene3D" id="1.20.120.850">
    <property type="entry name" value="SWI2/SNF2 ATPases, N-terminal domain"/>
    <property type="match status" value="1"/>
</dbReference>
<feature type="domain" description="Helicase C-terminal" evidence="4">
    <location>
        <begin position="414"/>
        <end position="579"/>
    </location>
</feature>
<dbReference type="InterPro" id="IPR001650">
    <property type="entry name" value="Helicase_C-like"/>
</dbReference>
<dbReference type="InterPro" id="IPR050496">
    <property type="entry name" value="SNF2_RAD54_helicase_repair"/>
</dbReference>
<dbReference type="SMART" id="SM00487">
    <property type="entry name" value="DEXDc"/>
    <property type="match status" value="1"/>
</dbReference>
<dbReference type="Gene3D" id="3.40.50.10810">
    <property type="entry name" value="Tandem AAA-ATPase domain"/>
    <property type="match status" value="1"/>
</dbReference>
<dbReference type="CDD" id="cd18004">
    <property type="entry name" value="DEXHc_RAD54"/>
    <property type="match status" value="1"/>
</dbReference>
<keyword evidence="6" id="KW-1185">Reference proteome</keyword>
<dbReference type="PROSITE" id="PS51194">
    <property type="entry name" value="HELICASE_CTER"/>
    <property type="match status" value="1"/>
</dbReference>
<dbReference type="Proteomes" id="UP000747399">
    <property type="component" value="Unassembled WGS sequence"/>
</dbReference>
<dbReference type="InterPro" id="IPR000330">
    <property type="entry name" value="SNF2_N"/>
</dbReference>
<dbReference type="GO" id="GO:0000724">
    <property type="term" value="P:double-strand break repair via homologous recombination"/>
    <property type="evidence" value="ECO:0007669"/>
    <property type="project" value="TreeGrafter"/>
</dbReference>
<evidence type="ECO:0000259" key="4">
    <source>
        <dbReference type="PROSITE" id="PS51194"/>
    </source>
</evidence>
<gene>
    <name evidence="5" type="ORF">Vafri_7556</name>
</gene>
<accession>A0A8J4EXV9</accession>
<organism evidence="5 6">
    <name type="scientific">Volvox africanus</name>
    <dbReference type="NCBI Taxonomy" id="51714"/>
    <lineage>
        <taxon>Eukaryota</taxon>
        <taxon>Viridiplantae</taxon>
        <taxon>Chlorophyta</taxon>
        <taxon>core chlorophytes</taxon>
        <taxon>Chlorophyceae</taxon>
        <taxon>CS clade</taxon>
        <taxon>Chlamydomonadales</taxon>
        <taxon>Volvocaceae</taxon>
        <taxon>Volvox</taxon>
    </lineage>
</organism>
<dbReference type="InterPro" id="IPR049730">
    <property type="entry name" value="SNF2/RAD54-like_C"/>
</dbReference>
<evidence type="ECO:0000256" key="2">
    <source>
        <dbReference type="SAM" id="MobiDB-lite"/>
    </source>
</evidence>
<evidence type="ECO:0000313" key="6">
    <source>
        <dbReference type="Proteomes" id="UP000747399"/>
    </source>
</evidence>
<dbReference type="CDD" id="cd18793">
    <property type="entry name" value="SF2_C_SNF"/>
    <property type="match status" value="1"/>
</dbReference>
<dbReference type="AlphaFoldDB" id="A0A8J4EXV9"/>
<dbReference type="GO" id="GO:0007131">
    <property type="term" value="P:reciprocal meiotic recombination"/>
    <property type="evidence" value="ECO:0007669"/>
    <property type="project" value="TreeGrafter"/>
</dbReference>
<dbReference type="PANTHER" id="PTHR45629:SF7">
    <property type="entry name" value="DNA EXCISION REPAIR PROTEIN ERCC-6-RELATED"/>
    <property type="match status" value="1"/>
</dbReference>
<dbReference type="Pfam" id="PF00176">
    <property type="entry name" value="SNF2-rel_dom"/>
    <property type="match status" value="1"/>
</dbReference>
<feature type="region of interest" description="Disordered" evidence="2">
    <location>
        <begin position="643"/>
        <end position="692"/>
    </location>
</feature>
<feature type="region of interest" description="Disordered" evidence="2">
    <location>
        <begin position="1"/>
        <end position="22"/>
    </location>
</feature>
<reference evidence="5" key="1">
    <citation type="journal article" date="2021" name="Proc. Natl. Acad. Sci. U.S.A.">
        <title>Three genomes in the algal genus Volvox reveal the fate of a haploid sex-determining region after a transition to homothallism.</title>
        <authorList>
            <person name="Yamamoto K."/>
            <person name="Hamaji T."/>
            <person name="Kawai-Toyooka H."/>
            <person name="Matsuzaki R."/>
            <person name="Takahashi F."/>
            <person name="Nishimura Y."/>
            <person name="Kawachi M."/>
            <person name="Noguchi H."/>
            <person name="Minakuchi Y."/>
            <person name="Umen J.G."/>
            <person name="Toyoda A."/>
            <person name="Nozaki H."/>
        </authorList>
    </citation>
    <scope>NUCLEOTIDE SEQUENCE</scope>
    <source>
        <strain evidence="5">NIES-3780</strain>
    </source>
</reference>
<dbReference type="InterPro" id="IPR027417">
    <property type="entry name" value="P-loop_NTPase"/>
</dbReference>
<feature type="domain" description="Helicase ATP-binding" evidence="3">
    <location>
        <begin position="75"/>
        <end position="245"/>
    </location>
</feature>
<sequence>MTGMEPSAVPVSAQGLHDPGAPGAVILNTSQWDGGRGRLRDGRPVSPVVIDPYIGRHLRRHQEEGVRFMYEAVMGLRTPDKTGCILADEMGLGKTLQVITLAWTLLRQGPEGRPSAAKVLVVTPATLVDNWGREVKKWLGSERLQTLCLQQSSAAKQQILEFRHGCHQRMMITSYETLRKHTEGLKGAFDLLVCDEGHRLKSVGGNKTIDALLSLDCPRRILLTGTPVQNDLKEFYALLSFVVPDVLGTPAVFNRVYGIPITRAQEATATAEEKDMGEARGSELQAKVSVFILRRTQALLATHLPPLTSLTVFCKPSDQQVGLYSAILRSKAVASLLYGSGCGAGEDNTLAVITALRKVANHPDLLLDHTGEVAEAGGEDAADSGRAPPSGCLPSFNKQFSATGLAEAAGKMQVLSVLLSAIASRRERCVVVSTSTAALDLVGNLVCKVQGLTTVRIDGATSVDGRQTVVDNFNKLGMGQVFLLSTRAGGAGLNLVGASHLVLYDSDWNPAMDQQAMARIWRDGQTKPCFVYRLLTTGTIEEKVYQRQLMKADLASATVVGATACGSGKGGKFTREELRQLFSLNTNTASDTRDLLPQGKVSGLRWMEPEEVLGNGSPLAVAVASGQVTCLNEMKTTAGEAVTKGPVSEGAGMQLPAQPYASSPSESESHEVPGDDSGDTGSRKWPSNKEVDGENVCWVGGAATTGKEGVDVAGTAMHRDDVDCLDILEDW</sequence>
<dbReference type="SUPFAM" id="SSF52540">
    <property type="entry name" value="P-loop containing nucleoside triphosphate hydrolases"/>
    <property type="match status" value="2"/>
</dbReference>
<name>A0A8J4EXV9_9CHLO</name>
<dbReference type="GO" id="GO:0005634">
    <property type="term" value="C:nucleus"/>
    <property type="evidence" value="ECO:0007669"/>
    <property type="project" value="TreeGrafter"/>
</dbReference>
<dbReference type="Pfam" id="PF00271">
    <property type="entry name" value="Helicase_C"/>
    <property type="match status" value="1"/>
</dbReference>
<protein>
    <recommendedName>
        <fullName evidence="7">DNA repair and recombination protein RAD54B</fullName>
    </recommendedName>
</protein>
<dbReference type="SMART" id="SM00490">
    <property type="entry name" value="HELICc"/>
    <property type="match status" value="1"/>
</dbReference>
<dbReference type="PANTHER" id="PTHR45629">
    <property type="entry name" value="SNF2/RAD54 FAMILY MEMBER"/>
    <property type="match status" value="1"/>
</dbReference>